<accession>A0A9P5ZLU0</accession>
<organism evidence="2 3">
    <name type="scientific">Pleurotus eryngii</name>
    <name type="common">Boletus of the steppes</name>
    <dbReference type="NCBI Taxonomy" id="5323"/>
    <lineage>
        <taxon>Eukaryota</taxon>
        <taxon>Fungi</taxon>
        <taxon>Dikarya</taxon>
        <taxon>Basidiomycota</taxon>
        <taxon>Agaricomycotina</taxon>
        <taxon>Agaricomycetes</taxon>
        <taxon>Agaricomycetidae</taxon>
        <taxon>Agaricales</taxon>
        <taxon>Pleurotineae</taxon>
        <taxon>Pleurotaceae</taxon>
        <taxon>Pleurotus</taxon>
    </lineage>
</organism>
<feature type="compositionally biased region" description="Basic and acidic residues" evidence="1">
    <location>
        <begin position="53"/>
        <end position="63"/>
    </location>
</feature>
<dbReference type="Proteomes" id="UP000807025">
    <property type="component" value="Unassembled WGS sequence"/>
</dbReference>
<reference evidence="2" key="1">
    <citation type="submission" date="2020-11" db="EMBL/GenBank/DDBJ databases">
        <authorList>
            <consortium name="DOE Joint Genome Institute"/>
            <person name="Ahrendt S."/>
            <person name="Riley R."/>
            <person name="Andreopoulos W."/>
            <person name="Labutti K."/>
            <person name="Pangilinan J."/>
            <person name="Ruiz-Duenas F.J."/>
            <person name="Barrasa J.M."/>
            <person name="Sanchez-Garcia M."/>
            <person name="Camarero S."/>
            <person name="Miyauchi S."/>
            <person name="Serrano A."/>
            <person name="Linde D."/>
            <person name="Babiker R."/>
            <person name="Drula E."/>
            <person name="Ayuso-Fernandez I."/>
            <person name="Pacheco R."/>
            <person name="Padilla G."/>
            <person name="Ferreira P."/>
            <person name="Barriuso J."/>
            <person name="Kellner H."/>
            <person name="Castanera R."/>
            <person name="Alfaro M."/>
            <person name="Ramirez L."/>
            <person name="Pisabarro A.G."/>
            <person name="Kuo A."/>
            <person name="Tritt A."/>
            <person name="Lipzen A."/>
            <person name="He G."/>
            <person name="Yan M."/>
            <person name="Ng V."/>
            <person name="Cullen D."/>
            <person name="Martin F."/>
            <person name="Rosso M.-N."/>
            <person name="Henrissat B."/>
            <person name="Hibbett D."/>
            <person name="Martinez A.T."/>
            <person name="Grigoriev I.V."/>
        </authorList>
    </citation>
    <scope>NUCLEOTIDE SEQUENCE</scope>
    <source>
        <strain evidence="2">ATCC 90797</strain>
    </source>
</reference>
<evidence type="ECO:0000256" key="1">
    <source>
        <dbReference type="SAM" id="MobiDB-lite"/>
    </source>
</evidence>
<comment type="caution">
    <text evidence="2">The sequence shown here is derived from an EMBL/GenBank/DDBJ whole genome shotgun (WGS) entry which is preliminary data.</text>
</comment>
<name>A0A9P5ZLU0_PLEER</name>
<feature type="compositionally biased region" description="Basic and acidic residues" evidence="1">
    <location>
        <begin position="96"/>
        <end position="106"/>
    </location>
</feature>
<feature type="region of interest" description="Disordered" evidence="1">
    <location>
        <begin position="129"/>
        <end position="216"/>
    </location>
</feature>
<protein>
    <submittedName>
        <fullName evidence="2">Uncharacterized protein</fullName>
    </submittedName>
</protein>
<dbReference type="EMBL" id="MU154728">
    <property type="protein sequence ID" value="KAF9488161.1"/>
    <property type="molecule type" value="Genomic_DNA"/>
</dbReference>
<feature type="region of interest" description="Disordered" evidence="1">
    <location>
        <begin position="1"/>
        <end position="106"/>
    </location>
</feature>
<keyword evidence="3" id="KW-1185">Reference proteome</keyword>
<feature type="compositionally biased region" description="Basic residues" evidence="1">
    <location>
        <begin position="143"/>
        <end position="154"/>
    </location>
</feature>
<feature type="compositionally biased region" description="Basic and acidic residues" evidence="1">
    <location>
        <begin position="199"/>
        <end position="216"/>
    </location>
</feature>
<feature type="compositionally biased region" description="Basic residues" evidence="1">
    <location>
        <begin position="79"/>
        <end position="88"/>
    </location>
</feature>
<evidence type="ECO:0000313" key="2">
    <source>
        <dbReference type="EMBL" id="KAF9488161.1"/>
    </source>
</evidence>
<proteinExistence type="predicted"/>
<feature type="compositionally biased region" description="Low complexity" evidence="1">
    <location>
        <begin position="1"/>
        <end position="25"/>
    </location>
</feature>
<gene>
    <name evidence="2" type="ORF">BDN71DRAFT_525161</name>
</gene>
<sequence>MSGLRSNTSPGSSKSPSMSMASLFSNGAQHRSSRCPLPRLPLVTHAPQNHTFAQRERVGRGSDFDSESDDSGSEPLKPPPKKHKHANAKSKQTTMKVERVEKAEKADEGFSAVDILSGIDLRVQMAAWERLKDRDGGKQSSRSIRRERGPRRGRGAGPARSQSNYCRQRGRKRRTEGRRGWRGSVISTTHDAIAETEDGEAKDGSREAHKTAESCR</sequence>
<evidence type="ECO:0000313" key="3">
    <source>
        <dbReference type="Proteomes" id="UP000807025"/>
    </source>
</evidence>
<dbReference type="AlphaFoldDB" id="A0A9P5ZLU0"/>